<dbReference type="eggNOG" id="COG1629">
    <property type="taxonomic scope" value="Bacteria"/>
</dbReference>
<keyword evidence="1" id="KW-0998">Cell outer membrane</keyword>
<feature type="region of interest" description="Disordered" evidence="2">
    <location>
        <begin position="69"/>
        <end position="88"/>
    </location>
</feature>
<dbReference type="HOGENOM" id="CLU_841049_0_0_10"/>
<evidence type="ECO:0000256" key="1">
    <source>
        <dbReference type="PROSITE-ProRule" id="PRU01360"/>
    </source>
</evidence>
<dbReference type="Gene3D" id="2.170.130.10">
    <property type="entry name" value="TonB-dependent receptor, plug domain"/>
    <property type="match status" value="1"/>
</dbReference>
<dbReference type="SUPFAM" id="SSF56935">
    <property type="entry name" value="Porins"/>
    <property type="match status" value="1"/>
</dbReference>
<evidence type="ECO:0000256" key="2">
    <source>
        <dbReference type="SAM" id="MobiDB-lite"/>
    </source>
</evidence>
<protein>
    <submittedName>
        <fullName evidence="3">Uncharacterized protein</fullName>
    </submittedName>
</protein>
<keyword evidence="1" id="KW-0813">Transport</keyword>
<dbReference type="AlphaFoldDB" id="Q5L8J0"/>
<dbReference type="GO" id="GO:0009279">
    <property type="term" value="C:cell outer membrane"/>
    <property type="evidence" value="ECO:0007669"/>
    <property type="project" value="UniProtKB-SubCell"/>
</dbReference>
<dbReference type="KEGG" id="bfs:BF9343_3816"/>
<evidence type="ECO:0000313" key="4">
    <source>
        <dbReference type="Proteomes" id="UP000006731"/>
    </source>
</evidence>
<keyword evidence="1" id="KW-1134">Transmembrane beta strand</keyword>
<dbReference type="InterPro" id="IPR039426">
    <property type="entry name" value="TonB-dep_rcpt-like"/>
</dbReference>
<dbReference type="EMBL" id="CR626927">
    <property type="protein sequence ID" value="CAH09597.1"/>
    <property type="molecule type" value="Genomic_DNA"/>
</dbReference>
<keyword evidence="1" id="KW-0812">Transmembrane</keyword>
<keyword evidence="4" id="KW-1185">Reference proteome</keyword>
<organism evidence="3 4">
    <name type="scientific">Bacteroides fragilis (strain ATCC 25285 / DSM 2151 / CCUG 4856 / JCM 11019 / LMG 10263 / NCTC 9343 / Onslow / VPI 2553 / EN-2)</name>
    <dbReference type="NCBI Taxonomy" id="272559"/>
    <lineage>
        <taxon>Bacteria</taxon>
        <taxon>Pseudomonadati</taxon>
        <taxon>Bacteroidota</taxon>
        <taxon>Bacteroidia</taxon>
        <taxon>Bacteroidales</taxon>
        <taxon>Bacteroidaceae</taxon>
        <taxon>Bacteroides</taxon>
    </lineage>
</organism>
<reference evidence="3 4" key="1">
    <citation type="journal article" date="2005" name="Science">
        <title>Extensive DNA inversions in the B. fragilis genome control variable gene expression.</title>
        <authorList>
            <person name="Cerdeno-Tarraga A.M."/>
            <person name="Patrick S."/>
            <person name="Crosmann L."/>
            <person name="Blakely G."/>
            <person name="Abratt V."/>
            <person name="Lennard N."/>
            <person name="Duerden B."/>
            <person name="Poxton I."/>
            <person name="Harris B."/>
            <person name="Quail M.A."/>
            <person name="Barron A."/>
            <person name="Clarck L."/>
            <person name="Corton C."/>
            <person name="Doggett J."/>
            <person name="Holden M.T.G."/>
            <person name="Larke N."/>
            <person name="Line A."/>
            <person name="Lord A."/>
            <person name="Norbertczak H."/>
            <person name="Ormond D."/>
            <person name="Price C."/>
            <person name="Rabbinowitsch E."/>
            <person name="Woodward J."/>
            <person name="Barrel B.G."/>
            <person name="Parkhill J."/>
        </authorList>
    </citation>
    <scope>NUCLEOTIDE SEQUENCE [LARGE SCALE GENOMIC DNA]</scope>
    <source>
        <strain evidence="4">ATCC 25285 / DSM 2151 / CCUG 4856 / JCM 11019 / LMG 10263 / NCTC 9343 / Onslow / VPI 2553 / EN-2</strain>
    </source>
</reference>
<keyword evidence="1" id="KW-0472">Membrane</keyword>
<gene>
    <name evidence="3" type="ORF">BF9343_3816</name>
</gene>
<comment type="similarity">
    <text evidence="1">Belongs to the TonB-dependent receptor family.</text>
</comment>
<proteinExistence type="inferred from homology"/>
<dbReference type="InterPro" id="IPR037066">
    <property type="entry name" value="Plug_dom_sf"/>
</dbReference>
<sequence length="330" mass="36241">MRQTTSDASGCFRFDSLSFPRGTHFILQARKKKGGTDVALLVDRDSVPSVHSSLPVYADWFRAEMDEPVVPEQSDNDPSPTSANVFQRPSTAPFSMEQYLDEVVVSTKKIEKKKRYAIESLMAHSDWNKTYHVDEMTLSPYSSTKDLLINTPGVGWALDSNSGDFFYITRLRAGRSSTPPPALLMVDGLETSYSELVGIPVSIVESIELVKDAAQMAYIGSKASNGAILISTKSGLGTVGKKASNFRIIRPIGYQVKRESYSPSYPVVYGAINNGGNSFRTIYWSPDLLLDKAASHLEFGNPKQGRLTLVVQGITPDGKLINLTRTLGNE</sequence>
<dbReference type="PROSITE" id="PS52016">
    <property type="entry name" value="TONB_DEPENDENT_REC_3"/>
    <property type="match status" value="1"/>
</dbReference>
<dbReference type="PaxDb" id="272559-BF9343_3816"/>
<accession>A0A380YRU7</accession>
<dbReference type="Pfam" id="PF07715">
    <property type="entry name" value="Plug"/>
    <property type="match status" value="1"/>
</dbReference>
<name>Q5L8J0_BACFN</name>
<dbReference type="Proteomes" id="UP000006731">
    <property type="component" value="Chromosome"/>
</dbReference>
<feature type="compositionally biased region" description="Polar residues" evidence="2">
    <location>
        <begin position="76"/>
        <end position="88"/>
    </location>
</feature>
<comment type="subcellular location">
    <subcellularLocation>
        <location evidence="1">Cell outer membrane</location>
        <topology evidence="1">Multi-pass membrane protein</topology>
    </subcellularLocation>
</comment>
<evidence type="ECO:0000313" key="3">
    <source>
        <dbReference type="EMBL" id="CAH09597.1"/>
    </source>
</evidence>
<accession>Q5L8J0</accession>
<dbReference type="InterPro" id="IPR012910">
    <property type="entry name" value="Plug_dom"/>
</dbReference>